<reference evidence="1" key="1">
    <citation type="submission" date="2019-08" db="EMBL/GenBank/DDBJ databases">
        <authorList>
            <person name="Kucharzyk K."/>
            <person name="Murdoch R.W."/>
            <person name="Higgins S."/>
            <person name="Loffler F."/>
        </authorList>
    </citation>
    <scope>NUCLEOTIDE SEQUENCE</scope>
</reference>
<sequence>MPSAPISTAEVGVIIFVKPSPNWNAMTVACLESPITSEKGAMIGIVRAALAEPEGMKMLIHV</sequence>
<proteinExistence type="predicted"/>
<dbReference type="EMBL" id="VSSQ01087466">
    <property type="protein sequence ID" value="MPN34430.1"/>
    <property type="molecule type" value="Genomic_DNA"/>
</dbReference>
<comment type="caution">
    <text evidence="1">The sequence shown here is derived from an EMBL/GenBank/DDBJ whole genome shotgun (WGS) entry which is preliminary data.</text>
</comment>
<dbReference type="AlphaFoldDB" id="A0A645H6U6"/>
<protein>
    <submittedName>
        <fullName evidence="1">Uncharacterized protein</fullName>
    </submittedName>
</protein>
<gene>
    <name evidence="1" type="ORF">SDC9_181923</name>
</gene>
<name>A0A645H6U6_9ZZZZ</name>
<accession>A0A645H6U6</accession>
<evidence type="ECO:0000313" key="1">
    <source>
        <dbReference type="EMBL" id="MPN34430.1"/>
    </source>
</evidence>
<organism evidence="1">
    <name type="scientific">bioreactor metagenome</name>
    <dbReference type="NCBI Taxonomy" id="1076179"/>
    <lineage>
        <taxon>unclassified sequences</taxon>
        <taxon>metagenomes</taxon>
        <taxon>ecological metagenomes</taxon>
    </lineage>
</organism>